<dbReference type="EC" id="2.7.11.1" evidence="1"/>
<keyword evidence="4" id="KW-1185">Reference proteome</keyword>
<comment type="caution">
    <text evidence="3">The sequence shown here is derived from an EMBL/GenBank/DDBJ whole genome shotgun (WGS) entry which is preliminary data.</text>
</comment>
<sequence>MKCRISRIENHRFEPLFGIGSTITVRTENPKSPSPQLNLEYKLYELLDAAPGIPRVYSYWTEDRFQGMIMDRLGKSLGYCFRICDKMLSLKTVAMCAIQMLCRVEYLHQRSFIHRDIKPVNFVFGVGNLSNTLYMTNHGLAKQYRDLHTFTHNNFNVDKGVAGKARYASINVHLGVEQSCRDDLESLGYVLISLVKGKLPWQGLKTVSKNDKNKLISQSKFETSLETLCQDLPNEFLVYMTRVRNLRFDERPPYTLFRSLFISLMVKMNLAFDYKYDWVIKQTTKLDNA</sequence>
<dbReference type="GeneID" id="94837115"/>
<dbReference type="PROSITE" id="PS00108">
    <property type="entry name" value="PROTEIN_KINASE_ST"/>
    <property type="match status" value="1"/>
</dbReference>
<keyword evidence="3" id="KW-0418">Kinase</keyword>
<dbReference type="Pfam" id="PF00069">
    <property type="entry name" value="Pkinase"/>
    <property type="match status" value="1"/>
</dbReference>
<dbReference type="InterPro" id="IPR050235">
    <property type="entry name" value="CK1_Ser-Thr_kinase"/>
</dbReference>
<dbReference type="InterPro" id="IPR000719">
    <property type="entry name" value="Prot_kinase_dom"/>
</dbReference>
<dbReference type="InterPro" id="IPR008271">
    <property type="entry name" value="Ser/Thr_kinase_AS"/>
</dbReference>
<dbReference type="VEuPathDB" id="TrichDB:TRFO_22178"/>
<dbReference type="RefSeq" id="XP_068362165.1">
    <property type="nucleotide sequence ID" value="XM_068502411.1"/>
</dbReference>
<dbReference type="EMBL" id="MLAK01000650">
    <property type="protein sequence ID" value="OHT09029.1"/>
    <property type="molecule type" value="Genomic_DNA"/>
</dbReference>
<keyword evidence="3" id="KW-0808">Transferase</keyword>
<dbReference type="Proteomes" id="UP000179807">
    <property type="component" value="Unassembled WGS sequence"/>
</dbReference>
<proteinExistence type="predicted"/>
<dbReference type="PROSITE" id="PS50011">
    <property type="entry name" value="PROTEIN_KINASE_DOM"/>
    <property type="match status" value="1"/>
</dbReference>
<dbReference type="AlphaFoldDB" id="A0A1J4KI71"/>
<reference evidence="3" key="1">
    <citation type="submission" date="2016-10" db="EMBL/GenBank/DDBJ databases">
        <authorList>
            <person name="Benchimol M."/>
            <person name="Almeida L.G."/>
            <person name="Vasconcelos A.T."/>
            <person name="Perreira-Neves A."/>
            <person name="Rosa I.A."/>
            <person name="Tasca T."/>
            <person name="Bogo M.R."/>
            <person name="de Souza W."/>
        </authorList>
    </citation>
    <scope>NUCLEOTIDE SEQUENCE [LARGE SCALE GENOMIC DNA]</scope>
    <source>
        <strain evidence="3">K</strain>
    </source>
</reference>
<evidence type="ECO:0000313" key="4">
    <source>
        <dbReference type="Proteomes" id="UP000179807"/>
    </source>
</evidence>
<accession>A0A1J4KI71</accession>
<evidence type="ECO:0000259" key="2">
    <source>
        <dbReference type="PROSITE" id="PS50011"/>
    </source>
</evidence>
<organism evidence="3 4">
    <name type="scientific">Tritrichomonas foetus</name>
    <dbReference type="NCBI Taxonomy" id="1144522"/>
    <lineage>
        <taxon>Eukaryota</taxon>
        <taxon>Metamonada</taxon>
        <taxon>Parabasalia</taxon>
        <taxon>Tritrichomonadida</taxon>
        <taxon>Tritrichomonadidae</taxon>
        <taxon>Tritrichomonas</taxon>
    </lineage>
</organism>
<evidence type="ECO:0000256" key="1">
    <source>
        <dbReference type="ARBA" id="ARBA00012513"/>
    </source>
</evidence>
<gene>
    <name evidence="3" type="primary">hhp1</name>
    <name evidence="3" type="ORF">TRFO_22178</name>
</gene>
<dbReference type="CDD" id="cd14016">
    <property type="entry name" value="STKc_CK1"/>
    <property type="match status" value="1"/>
</dbReference>
<dbReference type="GO" id="GO:0004674">
    <property type="term" value="F:protein serine/threonine kinase activity"/>
    <property type="evidence" value="ECO:0007669"/>
    <property type="project" value="UniProtKB-EC"/>
</dbReference>
<evidence type="ECO:0000313" key="3">
    <source>
        <dbReference type="EMBL" id="OHT09029.1"/>
    </source>
</evidence>
<dbReference type="PANTHER" id="PTHR11909">
    <property type="entry name" value="CASEIN KINASE-RELATED"/>
    <property type="match status" value="1"/>
</dbReference>
<dbReference type="Gene3D" id="1.10.510.10">
    <property type="entry name" value="Transferase(Phosphotransferase) domain 1"/>
    <property type="match status" value="1"/>
</dbReference>
<dbReference type="OrthoDB" id="5800476at2759"/>
<dbReference type="SMART" id="SM00220">
    <property type="entry name" value="S_TKc"/>
    <property type="match status" value="1"/>
</dbReference>
<feature type="domain" description="Protein kinase" evidence="2">
    <location>
        <begin position="1"/>
        <end position="262"/>
    </location>
</feature>
<protein>
    <recommendedName>
        <fullName evidence="1">non-specific serine/threonine protein kinase</fullName>
        <ecNumber evidence="1">2.7.11.1</ecNumber>
    </recommendedName>
</protein>
<dbReference type="InterPro" id="IPR011009">
    <property type="entry name" value="Kinase-like_dom_sf"/>
</dbReference>
<dbReference type="SUPFAM" id="SSF56112">
    <property type="entry name" value="Protein kinase-like (PK-like)"/>
    <property type="match status" value="1"/>
</dbReference>
<name>A0A1J4KI71_9EUKA</name>
<dbReference type="GO" id="GO:0005524">
    <property type="term" value="F:ATP binding"/>
    <property type="evidence" value="ECO:0007669"/>
    <property type="project" value="InterPro"/>
</dbReference>